<dbReference type="Pfam" id="PF07670">
    <property type="entry name" value="Gate"/>
    <property type="match status" value="1"/>
</dbReference>
<name>A0A1U9JZN4_9BURK</name>
<evidence type="ECO:0000313" key="4">
    <source>
        <dbReference type="Proteomes" id="UP000189369"/>
    </source>
</evidence>
<protein>
    <recommendedName>
        <fullName evidence="2">Nucleoside transporter/FeoB GTPase Gate domain-containing protein</fullName>
    </recommendedName>
</protein>
<feature type="transmembrane region" description="Helical" evidence="1">
    <location>
        <begin position="259"/>
        <end position="279"/>
    </location>
</feature>
<evidence type="ECO:0000256" key="1">
    <source>
        <dbReference type="SAM" id="Phobius"/>
    </source>
</evidence>
<dbReference type="EMBL" id="CP019697">
    <property type="protein sequence ID" value="AQS51237.1"/>
    <property type="molecule type" value="Genomic_DNA"/>
</dbReference>
<feature type="transmembrane region" description="Helical" evidence="1">
    <location>
        <begin position="285"/>
        <end position="307"/>
    </location>
</feature>
<dbReference type="OrthoDB" id="9797308at2"/>
<feature type="transmembrane region" description="Helical" evidence="1">
    <location>
        <begin position="171"/>
        <end position="196"/>
    </location>
</feature>
<dbReference type="AlphaFoldDB" id="A0A1U9JZN4"/>
<accession>A0A1U9JZN4</accession>
<keyword evidence="1" id="KW-0472">Membrane</keyword>
<gene>
    <name evidence="3" type="ORF">PAEH1_06130</name>
</gene>
<dbReference type="STRING" id="643674.PAEH1_06130"/>
<evidence type="ECO:0000313" key="3">
    <source>
        <dbReference type="EMBL" id="AQS51237.1"/>
    </source>
</evidence>
<keyword evidence="1" id="KW-0812">Transmembrane</keyword>
<feature type="transmembrane region" description="Helical" evidence="1">
    <location>
        <begin position="62"/>
        <end position="81"/>
    </location>
</feature>
<proteinExistence type="predicted"/>
<feature type="transmembrane region" description="Helical" evidence="1">
    <location>
        <begin position="117"/>
        <end position="141"/>
    </location>
</feature>
<dbReference type="InterPro" id="IPR011642">
    <property type="entry name" value="Gate_dom"/>
</dbReference>
<evidence type="ECO:0000259" key="2">
    <source>
        <dbReference type="Pfam" id="PF07670"/>
    </source>
</evidence>
<dbReference type="KEGG" id="phn:PAEH1_06130"/>
<dbReference type="Proteomes" id="UP000189369">
    <property type="component" value="Chromosome"/>
</dbReference>
<sequence>MFAYLTQVLQRSWRMFLTVAKIMVPVLFIVHLADQLGLVHWIAQLLSPVMALLNLPPEAGIVWVTTLLTNIYGGIATLGALSDSLSLNTAQLSALGAMMLIAHNLPMEQAIAQRAGASALITGALRIGVAMLYGAIVTWSLSALSLLGEPVNLAWLSTEIPKENLGFIDSWGVWLIGTLRTLGMTALIISVLVVTLDLLERIGFTRLLAKVMTPLLRLSGLDQRVAPVTTVGVLLGLSYGGALIIEEAQKSNFDAKTRLLALSWLSLSHSLIEDTLLIAALGADVWIILAGRVVMTLLVMATMAWVLKRIQFGSTPVAPAS</sequence>
<organism evidence="3 4">
    <name type="scientific">Paenalcaligenes hominis</name>
    <dbReference type="NCBI Taxonomy" id="643674"/>
    <lineage>
        <taxon>Bacteria</taxon>
        <taxon>Pseudomonadati</taxon>
        <taxon>Pseudomonadota</taxon>
        <taxon>Betaproteobacteria</taxon>
        <taxon>Burkholderiales</taxon>
        <taxon>Alcaligenaceae</taxon>
        <taxon>Paenalcaligenes</taxon>
    </lineage>
</organism>
<feature type="transmembrane region" description="Helical" evidence="1">
    <location>
        <begin position="12"/>
        <end position="32"/>
    </location>
</feature>
<feature type="domain" description="Nucleoside transporter/FeoB GTPase Gate" evidence="2">
    <location>
        <begin position="16"/>
        <end position="111"/>
    </location>
</feature>
<reference evidence="3 4" key="1">
    <citation type="submission" date="2017-01" db="EMBL/GenBank/DDBJ databases">
        <title>Complete Genome Sequence of Paenalcaligenes hominis, Isolated from a paraplegic Patient with neurogenic bladder.</title>
        <authorList>
            <person name="Mukhopadhyay R."/>
            <person name="Joaquin J."/>
            <person name="Hogue R."/>
            <person name="Kilaru A."/>
            <person name="Jospin G."/>
            <person name="Mars K."/>
            <person name="Eisen J.A."/>
            <person name="Chaturvedi V."/>
        </authorList>
    </citation>
    <scope>NUCLEOTIDE SEQUENCE [LARGE SCALE GENOMIC DNA]</scope>
    <source>
        <strain evidence="3 4">15S00501</strain>
    </source>
</reference>
<keyword evidence="1" id="KW-1133">Transmembrane helix</keyword>